<keyword evidence="5 8" id="KW-0378">Hydrolase</keyword>
<name>A0A538S7W3_UNCEI</name>
<evidence type="ECO:0000256" key="3">
    <source>
        <dbReference type="ARBA" id="ARBA00012953"/>
    </source>
</evidence>
<evidence type="ECO:0000313" key="11">
    <source>
        <dbReference type="Proteomes" id="UP000316292"/>
    </source>
</evidence>
<dbReference type="SUPFAM" id="SSF142823">
    <property type="entry name" value="ComB-like"/>
    <property type="match status" value="1"/>
</dbReference>
<reference evidence="10 11" key="1">
    <citation type="journal article" date="2019" name="Nat. Microbiol.">
        <title>Mediterranean grassland soil C-N compound turnover is dependent on rainfall and depth, and is mediated by genomically divergent microorganisms.</title>
        <authorList>
            <person name="Diamond S."/>
            <person name="Andeer P.F."/>
            <person name="Li Z."/>
            <person name="Crits-Christoph A."/>
            <person name="Burstein D."/>
            <person name="Anantharaman K."/>
            <person name="Lane K.R."/>
            <person name="Thomas B.C."/>
            <person name="Pan C."/>
            <person name="Northen T.R."/>
            <person name="Banfield J.F."/>
        </authorList>
    </citation>
    <scope>NUCLEOTIDE SEQUENCE [LARGE SCALE GENOMIC DNA]</scope>
    <source>
        <strain evidence="10">WS_1</strain>
    </source>
</reference>
<dbReference type="HAMAP" id="MF_00490">
    <property type="entry name" value="ComB"/>
    <property type="match status" value="1"/>
</dbReference>
<evidence type="ECO:0000256" key="7">
    <source>
        <dbReference type="ARBA" id="ARBA00033711"/>
    </source>
</evidence>
<evidence type="ECO:0000256" key="5">
    <source>
        <dbReference type="ARBA" id="ARBA00022801"/>
    </source>
</evidence>
<evidence type="ECO:0000313" key="10">
    <source>
        <dbReference type="EMBL" id="TMQ47450.1"/>
    </source>
</evidence>
<gene>
    <name evidence="8" type="primary">comB</name>
    <name evidence="10" type="ORF">E6K71_09790</name>
</gene>
<dbReference type="Proteomes" id="UP000316292">
    <property type="component" value="Unassembled WGS sequence"/>
</dbReference>
<comment type="similarity">
    <text evidence="2 8">Belongs to the ComB family.</text>
</comment>
<keyword evidence="6 8" id="KW-0460">Magnesium</keyword>
<comment type="catalytic activity">
    <reaction evidence="7 8">
        <text>(2R)-O-phospho-3-sulfolactate + H2O = (2R)-3-sulfolactate + phosphate</text>
        <dbReference type="Rhea" id="RHEA:23416"/>
        <dbReference type="ChEBI" id="CHEBI:15377"/>
        <dbReference type="ChEBI" id="CHEBI:15597"/>
        <dbReference type="ChEBI" id="CHEBI:43474"/>
        <dbReference type="ChEBI" id="CHEBI:58738"/>
        <dbReference type="EC" id="3.1.3.71"/>
    </reaction>
</comment>
<dbReference type="GO" id="GO:0050545">
    <property type="term" value="F:sulfopyruvate decarboxylase activity"/>
    <property type="evidence" value="ECO:0007669"/>
    <property type="project" value="TreeGrafter"/>
</dbReference>
<dbReference type="Gene3D" id="3.90.1560.10">
    <property type="entry name" value="ComB-like"/>
    <property type="match status" value="1"/>
</dbReference>
<dbReference type="EC" id="3.1.3.71" evidence="3 8"/>
<protein>
    <recommendedName>
        <fullName evidence="4 8">Probable 2-phosphosulfolactate phosphatase</fullName>
        <ecNumber evidence="3 8">3.1.3.71</ecNumber>
    </recommendedName>
</protein>
<evidence type="ECO:0000256" key="9">
    <source>
        <dbReference type="SAM" id="MobiDB-lite"/>
    </source>
</evidence>
<dbReference type="AlphaFoldDB" id="A0A538S7W3"/>
<evidence type="ECO:0000256" key="8">
    <source>
        <dbReference type="HAMAP-Rule" id="MF_00490"/>
    </source>
</evidence>
<proteinExistence type="inferred from homology"/>
<dbReference type="GO" id="GO:0000287">
    <property type="term" value="F:magnesium ion binding"/>
    <property type="evidence" value="ECO:0007669"/>
    <property type="project" value="UniProtKB-UniRule"/>
</dbReference>
<organism evidence="10 11">
    <name type="scientific">Eiseniibacteriota bacterium</name>
    <dbReference type="NCBI Taxonomy" id="2212470"/>
    <lineage>
        <taxon>Bacteria</taxon>
        <taxon>Candidatus Eiseniibacteriota</taxon>
    </lineage>
</organism>
<dbReference type="PANTHER" id="PTHR37311">
    <property type="entry name" value="2-PHOSPHOSULFOLACTATE PHOSPHATASE-RELATED"/>
    <property type="match status" value="1"/>
</dbReference>
<dbReference type="InterPro" id="IPR036702">
    <property type="entry name" value="ComB-like_sf"/>
</dbReference>
<evidence type="ECO:0000256" key="6">
    <source>
        <dbReference type="ARBA" id="ARBA00022842"/>
    </source>
</evidence>
<sequence length="262" mass="27944">MKRIDLYATPSELERASLDARPILIVDVLRSCTTIATALLNGAAKIIPVKTVEEATKLHETLDPKTSLLCGEREGRKVSGFQLGNSPREYTRKKVNGATLIFASTNASPLMAGPLAGRDQILFSYVNLSVVVKAVSGAASSGLTIVCAGRNGRLSLEDTACAGALIRRLSDGLPGLEVNDAAAFARDYDLARGDSPEDILRSSEHGRYLIELGFEEDLPVCAAVDSVPVVPFLKEGRIMAPTAPESGRRTASRVVPSPEARR</sequence>
<feature type="region of interest" description="Disordered" evidence="9">
    <location>
        <begin position="241"/>
        <end position="262"/>
    </location>
</feature>
<dbReference type="EMBL" id="VBOR01000110">
    <property type="protein sequence ID" value="TMQ47450.1"/>
    <property type="molecule type" value="Genomic_DNA"/>
</dbReference>
<accession>A0A538S7W3</accession>
<dbReference type="GO" id="GO:0050532">
    <property type="term" value="F:2-phosphosulfolactate phosphatase activity"/>
    <property type="evidence" value="ECO:0007669"/>
    <property type="project" value="UniProtKB-UniRule"/>
</dbReference>
<dbReference type="PANTHER" id="PTHR37311:SF1">
    <property type="entry name" value="2-PHOSPHOSULFOLACTATE PHOSPHATASE-RELATED"/>
    <property type="match status" value="1"/>
</dbReference>
<evidence type="ECO:0000256" key="4">
    <source>
        <dbReference type="ARBA" id="ARBA00021948"/>
    </source>
</evidence>
<evidence type="ECO:0000256" key="1">
    <source>
        <dbReference type="ARBA" id="ARBA00001946"/>
    </source>
</evidence>
<dbReference type="Pfam" id="PF04029">
    <property type="entry name" value="2-ph_phosp"/>
    <property type="match status" value="1"/>
</dbReference>
<dbReference type="InterPro" id="IPR005238">
    <property type="entry name" value="ComB-like"/>
</dbReference>
<evidence type="ECO:0000256" key="2">
    <source>
        <dbReference type="ARBA" id="ARBA00009997"/>
    </source>
</evidence>
<comment type="cofactor">
    <cofactor evidence="1 8">
        <name>Mg(2+)</name>
        <dbReference type="ChEBI" id="CHEBI:18420"/>
    </cofactor>
</comment>
<comment type="caution">
    <text evidence="10">The sequence shown here is derived from an EMBL/GenBank/DDBJ whole genome shotgun (WGS) entry which is preliminary data.</text>
</comment>